<dbReference type="Gene3D" id="2.130.10.10">
    <property type="entry name" value="YVTN repeat-like/Quinoprotein amine dehydrogenase"/>
    <property type="match status" value="1"/>
</dbReference>
<gene>
    <name evidence="5" type="ORF">CBR_g31026</name>
</gene>
<dbReference type="Proteomes" id="UP000265515">
    <property type="component" value="Unassembled WGS sequence"/>
</dbReference>
<name>A0A388LE30_CHABU</name>
<reference evidence="5 6" key="1">
    <citation type="journal article" date="2018" name="Cell">
        <title>The Chara Genome: Secondary Complexity and Implications for Plant Terrestrialization.</title>
        <authorList>
            <person name="Nishiyama T."/>
            <person name="Sakayama H."/>
            <person name="Vries J.D."/>
            <person name="Buschmann H."/>
            <person name="Saint-Marcoux D."/>
            <person name="Ullrich K.K."/>
            <person name="Haas F.B."/>
            <person name="Vanderstraeten L."/>
            <person name="Becker D."/>
            <person name="Lang D."/>
            <person name="Vosolsobe S."/>
            <person name="Rombauts S."/>
            <person name="Wilhelmsson P.K.I."/>
            <person name="Janitza P."/>
            <person name="Kern R."/>
            <person name="Heyl A."/>
            <person name="Rumpler F."/>
            <person name="Villalobos L.I.A.C."/>
            <person name="Clay J.M."/>
            <person name="Skokan R."/>
            <person name="Toyoda A."/>
            <person name="Suzuki Y."/>
            <person name="Kagoshima H."/>
            <person name="Schijlen E."/>
            <person name="Tajeshwar N."/>
            <person name="Catarino B."/>
            <person name="Hetherington A.J."/>
            <person name="Saltykova A."/>
            <person name="Bonnot C."/>
            <person name="Breuninger H."/>
            <person name="Symeonidi A."/>
            <person name="Radhakrishnan G.V."/>
            <person name="Van Nieuwerburgh F."/>
            <person name="Deforce D."/>
            <person name="Chang C."/>
            <person name="Karol K.G."/>
            <person name="Hedrich R."/>
            <person name="Ulvskov P."/>
            <person name="Glockner G."/>
            <person name="Delwiche C.F."/>
            <person name="Petrasek J."/>
            <person name="Van de Peer Y."/>
            <person name="Friml J."/>
            <person name="Beilby M."/>
            <person name="Dolan L."/>
            <person name="Kohara Y."/>
            <person name="Sugano S."/>
            <person name="Fujiyama A."/>
            <person name="Delaux P.-M."/>
            <person name="Quint M."/>
            <person name="TheiBen G."/>
            <person name="Hagemann M."/>
            <person name="Harholt J."/>
            <person name="Dunand C."/>
            <person name="Zachgo S."/>
            <person name="Langdale J."/>
            <person name="Maumus F."/>
            <person name="Straeten D.V.D."/>
            <person name="Gould S.B."/>
            <person name="Rensing S.A."/>
        </authorList>
    </citation>
    <scope>NUCLEOTIDE SEQUENCE [LARGE SCALE GENOMIC DNA]</scope>
    <source>
        <strain evidence="5 6">S276</strain>
    </source>
</reference>
<accession>A0A388LE30</accession>
<dbReference type="GO" id="GO:0006364">
    <property type="term" value="P:rRNA processing"/>
    <property type="evidence" value="ECO:0007669"/>
    <property type="project" value="TreeGrafter"/>
</dbReference>
<keyword evidence="2" id="KW-0853">WD repeat</keyword>
<dbReference type="OrthoDB" id="431715at2759"/>
<dbReference type="GO" id="GO:0005730">
    <property type="term" value="C:nucleolus"/>
    <property type="evidence" value="ECO:0007669"/>
    <property type="project" value="UniProtKB-SubCell"/>
</dbReference>
<keyword evidence="3" id="KW-0677">Repeat</keyword>
<evidence type="ECO:0000313" key="5">
    <source>
        <dbReference type="EMBL" id="GBG80566.1"/>
    </source>
</evidence>
<dbReference type="PANTHER" id="PTHR19924">
    <property type="entry name" value="UTP15 U3 SMALL NUCLEOLAR RNA-ASSOCIATED PROTEIN 15 FAMILY MEMBER"/>
    <property type="match status" value="1"/>
</dbReference>
<dbReference type="EMBL" id="BFEA01000350">
    <property type="protein sequence ID" value="GBG80566.1"/>
    <property type="molecule type" value="Genomic_DNA"/>
</dbReference>
<evidence type="ECO:0000256" key="2">
    <source>
        <dbReference type="ARBA" id="ARBA00022574"/>
    </source>
</evidence>
<dbReference type="InterPro" id="IPR015943">
    <property type="entry name" value="WD40/YVTN_repeat-like_dom_sf"/>
</dbReference>
<protein>
    <recommendedName>
        <fullName evidence="7">Bulb-type lectin domain-containing protein</fullName>
    </recommendedName>
</protein>
<dbReference type="PANTHER" id="PTHR19924:SF26">
    <property type="entry name" value="U3 SMALL NUCLEOLAR RNA-ASSOCIATED PROTEIN 15 HOMOLOG"/>
    <property type="match status" value="1"/>
</dbReference>
<keyword evidence="4" id="KW-0539">Nucleus</keyword>
<dbReference type="Gramene" id="GBG80566">
    <property type="protein sequence ID" value="GBG80566"/>
    <property type="gene ID" value="CBR_g31026"/>
</dbReference>
<comment type="subcellular location">
    <subcellularLocation>
        <location evidence="1">Nucleus</location>
        <location evidence="1">Nucleolus</location>
    </subcellularLocation>
</comment>
<evidence type="ECO:0000256" key="3">
    <source>
        <dbReference type="ARBA" id="ARBA00022737"/>
    </source>
</evidence>
<dbReference type="AlphaFoldDB" id="A0A388LE30"/>
<sequence>MRSTWVILYDGQTHSIFSRFTDVAYSGSLRHDGKVLLVAAGETGIIKVLDAGSRFVWRQLKGHSSALHFTRYVEGKVHVFSAGDYNTARWWDAPSEESLLRLRGHTDYVRRVRQVVQPRMYGNWLVRSHRSATGYKKWQVCDAAAARAPSRGWCFLSIWWASCLSRCNLPEHQKAIASVQVSWPPAVVTQSTVIGGEGPQLTFLDGHIKVHELYLLKSTHSSRYPALILWMAVSPTLQALAVRLSSGL</sequence>
<evidence type="ECO:0000256" key="4">
    <source>
        <dbReference type="ARBA" id="ARBA00023242"/>
    </source>
</evidence>
<evidence type="ECO:0000256" key="1">
    <source>
        <dbReference type="ARBA" id="ARBA00004604"/>
    </source>
</evidence>
<dbReference type="SUPFAM" id="SSF50978">
    <property type="entry name" value="WD40 repeat-like"/>
    <property type="match status" value="1"/>
</dbReference>
<organism evidence="5 6">
    <name type="scientific">Chara braunii</name>
    <name type="common">Braun's stonewort</name>
    <dbReference type="NCBI Taxonomy" id="69332"/>
    <lineage>
        <taxon>Eukaryota</taxon>
        <taxon>Viridiplantae</taxon>
        <taxon>Streptophyta</taxon>
        <taxon>Charophyceae</taxon>
        <taxon>Charales</taxon>
        <taxon>Characeae</taxon>
        <taxon>Chara</taxon>
    </lineage>
</organism>
<proteinExistence type="predicted"/>
<evidence type="ECO:0008006" key="7">
    <source>
        <dbReference type="Google" id="ProtNLM"/>
    </source>
</evidence>
<comment type="caution">
    <text evidence="5">The sequence shown here is derived from an EMBL/GenBank/DDBJ whole genome shotgun (WGS) entry which is preliminary data.</text>
</comment>
<dbReference type="GO" id="GO:0045943">
    <property type="term" value="P:positive regulation of transcription by RNA polymerase I"/>
    <property type="evidence" value="ECO:0007669"/>
    <property type="project" value="TreeGrafter"/>
</dbReference>
<evidence type="ECO:0000313" key="6">
    <source>
        <dbReference type="Proteomes" id="UP000265515"/>
    </source>
</evidence>
<dbReference type="STRING" id="69332.A0A388LE30"/>
<dbReference type="InterPro" id="IPR036322">
    <property type="entry name" value="WD40_repeat_dom_sf"/>
</dbReference>
<keyword evidence="6" id="KW-1185">Reference proteome</keyword>